<comment type="caution">
    <text evidence="3">The sequence shown here is derived from an EMBL/GenBank/DDBJ whole genome shotgun (WGS) entry which is preliminary data.</text>
</comment>
<dbReference type="EMBL" id="JAGRRH010000020">
    <property type="protein sequence ID" value="KAG7348023.1"/>
    <property type="molecule type" value="Genomic_DNA"/>
</dbReference>
<evidence type="ECO:0000256" key="2">
    <source>
        <dbReference type="SAM" id="Phobius"/>
    </source>
</evidence>
<feature type="compositionally biased region" description="Low complexity" evidence="1">
    <location>
        <begin position="58"/>
        <end position="74"/>
    </location>
</feature>
<evidence type="ECO:0000256" key="1">
    <source>
        <dbReference type="SAM" id="MobiDB-lite"/>
    </source>
</evidence>
<feature type="transmembrane region" description="Helical" evidence="2">
    <location>
        <begin position="21"/>
        <end position="41"/>
    </location>
</feature>
<proteinExistence type="predicted"/>
<organism evidence="3 4">
    <name type="scientific">Nitzschia inconspicua</name>
    <dbReference type="NCBI Taxonomy" id="303405"/>
    <lineage>
        <taxon>Eukaryota</taxon>
        <taxon>Sar</taxon>
        <taxon>Stramenopiles</taxon>
        <taxon>Ochrophyta</taxon>
        <taxon>Bacillariophyta</taxon>
        <taxon>Bacillariophyceae</taxon>
        <taxon>Bacillariophycidae</taxon>
        <taxon>Bacillariales</taxon>
        <taxon>Bacillariaceae</taxon>
        <taxon>Nitzschia</taxon>
    </lineage>
</organism>
<name>A0A9K3KQB9_9STRA</name>
<keyword evidence="2" id="KW-1133">Transmembrane helix</keyword>
<feature type="region of interest" description="Disordered" evidence="1">
    <location>
        <begin position="51"/>
        <end position="74"/>
    </location>
</feature>
<accession>A0A9K3KQB9</accession>
<reference evidence="3" key="2">
    <citation type="submission" date="2021-04" db="EMBL/GenBank/DDBJ databases">
        <authorList>
            <person name="Podell S."/>
        </authorList>
    </citation>
    <scope>NUCLEOTIDE SEQUENCE</scope>
    <source>
        <strain evidence="3">Hildebrandi</strain>
    </source>
</reference>
<sequence length="74" mass="8590">MNVWKEKLLIYRERFRRVDRRWHILIGSQLLFVMAVVRFRAAQQQQRQDLRIQTENLTSGDSPSSATGSSAGGK</sequence>
<keyword evidence="2" id="KW-0812">Transmembrane</keyword>
<dbReference type="Proteomes" id="UP000693970">
    <property type="component" value="Unassembled WGS sequence"/>
</dbReference>
<keyword evidence="2" id="KW-0472">Membrane</keyword>
<gene>
    <name evidence="3" type="ORF">IV203_016728</name>
</gene>
<keyword evidence="4" id="KW-1185">Reference proteome</keyword>
<dbReference type="AlphaFoldDB" id="A0A9K3KQB9"/>
<reference evidence="3" key="1">
    <citation type="journal article" date="2021" name="Sci. Rep.">
        <title>Diploid genomic architecture of Nitzschia inconspicua, an elite biomass production diatom.</title>
        <authorList>
            <person name="Oliver A."/>
            <person name="Podell S."/>
            <person name="Pinowska A."/>
            <person name="Traller J.C."/>
            <person name="Smith S.R."/>
            <person name="McClure R."/>
            <person name="Beliaev A."/>
            <person name="Bohutskyi P."/>
            <person name="Hill E.A."/>
            <person name="Rabines A."/>
            <person name="Zheng H."/>
            <person name="Allen L.Z."/>
            <person name="Kuo A."/>
            <person name="Grigoriev I.V."/>
            <person name="Allen A.E."/>
            <person name="Hazlebeck D."/>
            <person name="Allen E.E."/>
        </authorList>
    </citation>
    <scope>NUCLEOTIDE SEQUENCE</scope>
    <source>
        <strain evidence="3">Hildebrandi</strain>
    </source>
</reference>
<evidence type="ECO:0000313" key="3">
    <source>
        <dbReference type="EMBL" id="KAG7348023.1"/>
    </source>
</evidence>
<evidence type="ECO:0000313" key="4">
    <source>
        <dbReference type="Proteomes" id="UP000693970"/>
    </source>
</evidence>
<protein>
    <submittedName>
        <fullName evidence="3">Uncharacterized protein</fullName>
    </submittedName>
</protein>